<dbReference type="Proteomes" id="UP000223913">
    <property type="component" value="Unassembled WGS sequence"/>
</dbReference>
<sequence>MRIFIIGSIDKKASAFPQFSKVCREIGLSLSEKTIDVLLCSPFDGSADKELILGFSSSRNQQANIELHYPQHENVESNWNELLGSAIDHNCIRIRKFRHPSPEKVTQEGWKNAWLFCQIQALNNASIIFTIGGNIDGSSNLLLRIAEAQGKPIIPLSSFGGAASSFLDRNKYELIDQLGNDQFKIIEQGTKFEQIAAIVTGFTNLKKLEHLKKYQQDPIFFISYPRDRPSEADYIEMLCEEEIISF</sequence>
<protein>
    <submittedName>
        <fullName evidence="1">Uncharacterized protein</fullName>
    </submittedName>
</protein>
<proteinExistence type="predicted"/>
<gene>
    <name evidence="1" type="ORF">CRP01_40860</name>
</gene>
<accession>A0A2D0MWX6</accession>
<evidence type="ECO:0000313" key="1">
    <source>
        <dbReference type="EMBL" id="PHN00707.1"/>
    </source>
</evidence>
<organism evidence="1 2">
    <name type="scientific">Flavilitoribacter nigricans (strain ATCC 23147 / DSM 23189 / NBRC 102662 / NCIMB 1420 / SS-2)</name>
    <name type="common">Lewinella nigricans</name>
    <dbReference type="NCBI Taxonomy" id="1122177"/>
    <lineage>
        <taxon>Bacteria</taxon>
        <taxon>Pseudomonadati</taxon>
        <taxon>Bacteroidota</taxon>
        <taxon>Saprospiria</taxon>
        <taxon>Saprospirales</taxon>
        <taxon>Lewinellaceae</taxon>
        <taxon>Flavilitoribacter</taxon>
    </lineage>
</organism>
<keyword evidence="2" id="KW-1185">Reference proteome</keyword>
<dbReference type="AlphaFoldDB" id="A0A2D0MWX6"/>
<comment type="caution">
    <text evidence="1">The sequence shown here is derived from an EMBL/GenBank/DDBJ whole genome shotgun (WGS) entry which is preliminary data.</text>
</comment>
<name>A0A2D0MWX6_FLAN2</name>
<reference evidence="1 2" key="1">
    <citation type="submission" date="2017-10" db="EMBL/GenBank/DDBJ databases">
        <title>The draft genome sequence of Lewinella nigricans NBRC 102662.</title>
        <authorList>
            <person name="Wang K."/>
        </authorList>
    </citation>
    <scope>NUCLEOTIDE SEQUENCE [LARGE SCALE GENOMIC DNA]</scope>
    <source>
        <strain evidence="1 2">NBRC 102662</strain>
    </source>
</reference>
<dbReference type="RefSeq" id="WP_099155889.1">
    <property type="nucleotide sequence ID" value="NZ_PDUD01000080.1"/>
</dbReference>
<dbReference type="OrthoDB" id="8443051at2"/>
<evidence type="ECO:0000313" key="2">
    <source>
        <dbReference type="Proteomes" id="UP000223913"/>
    </source>
</evidence>
<dbReference type="EMBL" id="PDUD01000080">
    <property type="protein sequence ID" value="PHN00707.1"/>
    <property type="molecule type" value="Genomic_DNA"/>
</dbReference>